<sequence>MKKLKIGFIHPEILIVVFIIVAIGYALLLFSNIGNSCAEFTTNPNRCLPGLVCVHKNIVINGEKISDTGGSCQWPWSKPETSVTNTSTNSNKTANLSRDEDLRDWKTYRNEEFGFKFKYPSVYIVKEDSNQVTLSTTKDCHFTAYSDTDVSQIWLTFVPHTGSSYEDVWKSIYGFAFGAETGTDGLKTIDGKKAYFFYQGAEMEYGRTAYLVEVNENESVEINTYVPSYEIKCESELRNNSEVDQILSTFRFLSDPAEASGEGG</sequence>
<name>A0A1F7Z0Y9_9BACT</name>
<gene>
    <name evidence="2" type="ORF">A2803_00260</name>
</gene>
<proteinExistence type="predicted"/>
<keyword evidence="1" id="KW-0812">Transmembrane</keyword>
<reference evidence="2 3" key="1">
    <citation type="journal article" date="2016" name="Nat. Commun.">
        <title>Thousands of microbial genomes shed light on interconnected biogeochemical processes in an aquifer system.</title>
        <authorList>
            <person name="Anantharaman K."/>
            <person name="Brown C.T."/>
            <person name="Hug L.A."/>
            <person name="Sharon I."/>
            <person name="Castelle C.J."/>
            <person name="Probst A.J."/>
            <person name="Thomas B.C."/>
            <person name="Singh A."/>
            <person name="Wilkins M.J."/>
            <person name="Karaoz U."/>
            <person name="Brodie E.L."/>
            <person name="Williams K.H."/>
            <person name="Hubbard S.S."/>
            <person name="Banfield J.F."/>
        </authorList>
    </citation>
    <scope>NUCLEOTIDE SEQUENCE [LARGE SCALE GENOMIC DNA]</scope>
</reference>
<keyword evidence="1" id="KW-1133">Transmembrane helix</keyword>
<dbReference type="AlphaFoldDB" id="A0A1F7Z0Y9"/>
<organism evidence="2 3">
    <name type="scientific">Candidatus Woesebacteria bacterium RIFCSPHIGHO2_01_FULL_44_21</name>
    <dbReference type="NCBI Taxonomy" id="1802503"/>
    <lineage>
        <taxon>Bacteria</taxon>
        <taxon>Candidatus Woeseibacteriota</taxon>
    </lineage>
</organism>
<accession>A0A1F7Z0Y9</accession>
<keyword evidence="1" id="KW-0472">Membrane</keyword>
<evidence type="ECO:0000313" key="3">
    <source>
        <dbReference type="Proteomes" id="UP000178870"/>
    </source>
</evidence>
<protein>
    <submittedName>
        <fullName evidence="2">Uncharacterized protein</fullName>
    </submittedName>
</protein>
<evidence type="ECO:0000256" key="1">
    <source>
        <dbReference type="SAM" id="Phobius"/>
    </source>
</evidence>
<dbReference type="EMBL" id="MGGP01000007">
    <property type="protein sequence ID" value="OGM33124.1"/>
    <property type="molecule type" value="Genomic_DNA"/>
</dbReference>
<feature type="transmembrane region" description="Helical" evidence="1">
    <location>
        <begin position="12"/>
        <end position="30"/>
    </location>
</feature>
<evidence type="ECO:0000313" key="2">
    <source>
        <dbReference type="EMBL" id="OGM33124.1"/>
    </source>
</evidence>
<comment type="caution">
    <text evidence="2">The sequence shown here is derived from an EMBL/GenBank/DDBJ whole genome shotgun (WGS) entry which is preliminary data.</text>
</comment>
<dbReference type="Proteomes" id="UP000178870">
    <property type="component" value="Unassembled WGS sequence"/>
</dbReference>